<dbReference type="GeneID" id="83211191"/>
<dbReference type="EMBL" id="JARTCD010000013">
    <property type="protein sequence ID" value="KAJ8660321.1"/>
    <property type="molecule type" value="Genomic_DNA"/>
</dbReference>
<evidence type="ECO:0000313" key="2">
    <source>
        <dbReference type="Proteomes" id="UP001234581"/>
    </source>
</evidence>
<dbReference type="AlphaFoldDB" id="A0AAD7Y0R2"/>
<evidence type="ECO:0000313" key="1">
    <source>
        <dbReference type="EMBL" id="KAJ8660321.1"/>
    </source>
</evidence>
<dbReference type="RefSeq" id="XP_058345234.1">
    <property type="nucleotide sequence ID" value="XM_058483845.1"/>
</dbReference>
<accession>A0AAD7Y0R2</accession>
<keyword evidence="2" id="KW-1185">Reference proteome</keyword>
<reference evidence="1 2" key="1">
    <citation type="submission" date="2023-03" db="EMBL/GenBank/DDBJ databases">
        <title>Genome sequence of Lichtheimia ornata CBS 291.66.</title>
        <authorList>
            <person name="Mohabir J.T."/>
            <person name="Shea T.P."/>
            <person name="Kurbessoian T."/>
            <person name="Berby B."/>
            <person name="Fontaine J."/>
            <person name="Livny J."/>
            <person name="Gnirke A."/>
            <person name="Stajich J.E."/>
            <person name="Cuomo C.A."/>
        </authorList>
    </citation>
    <scope>NUCLEOTIDE SEQUENCE [LARGE SCALE GENOMIC DNA]</scope>
    <source>
        <strain evidence="1">CBS 291.66</strain>
    </source>
</reference>
<dbReference type="Proteomes" id="UP001234581">
    <property type="component" value="Unassembled WGS sequence"/>
</dbReference>
<comment type="caution">
    <text evidence="1">The sequence shown here is derived from an EMBL/GenBank/DDBJ whole genome shotgun (WGS) entry which is preliminary data.</text>
</comment>
<gene>
    <name evidence="1" type="ORF">O0I10_003778</name>
</gene>
<name>A0AAD7Y0R2_9FUNG</name>
<sequence>MLSCSFWVESVVPIFKYLGASNNLIVFSWCESMVLSHSKSQIIPDTWKNDTDKLFAEGVGRNGDTEMVLMEFSPSATVTKTTSEASTAAESIAR</sequence>
<protein>
    <submittedName>
        <fullName evidence="1">Uncharacterized protein</fullName>
    </submittedName>
</protein>
<proteinExistence type="predicted"/>
<organism evidence="1 2">
    <name type="scientific">Lichtheimia ornata</name>
    <dbReference type="NCBI Taxonomy" id="688661"/>
    <lineage>
        <taxon>Eukaryota</taxon>
        <taxon>Fungi</taxon>
        <taxon>Fungi incertae sedis</taxon>
        <taxon>Mucoromycota</taxon>
        <taxon>Mucoromycotina</taxon>
        <taxon>Mucoromycetes</taxon>
        <taxon>Mucorales</taxon>
        <taxon>Lichtheimiaceae</taxon>
        <taxon>Lichtheimia</taxon>
    </lineage>
</organism>